<protein>
    <recommendedName>
        <fullName evidence="1">Enolase C-terminal domain-containing protein</fullName>
    </recommendedName>
</protein>
<dbReference type="AlphaFoldDB" id="A0A383DPA7"/>
<dbReference type="SUPFAM" id="SSF51604">
    <property type="entry name" value="Enolase C-terminal domain-like"/>
    <property type="match status" value="1"/>
</dbReference>
<reference evidence="2" key="1">
    <citation type="submission" date="2018-05" db="EMBL/GenBank/DDBJ databases">
        <authorList>
            <person name="Lanie J.A."/>
            <person name="Ng W.-L."/>
            <person name="Kazmierczak K.M."/>
            <person name="Andrzejewski T.M."/>
            <person name="Davidsen T.M."/>
            <person name="Wayne K.J."/>
            <person name="Tettelin H."/>
            <person name="Glass J.I."/>
            <person name="Rusch D."/>
            <person name="Podicherti R."/>
            <person name="Tsui H.-C.T."/>
            <person name="Winkler M.E."/>
        </authorList>
    </citation>
    <scope>NUCLEOTIDE SEQUENCE</scope>
</reference>
<dbReference type="Pfam" id="PF13378">
    <property type="entry name" value="MR_MLE_C"/>
    <property type="match status" value="1"/>
</dbReference>
<organism evidence="2">
    <name type="scientific">marine metagenome</name>
    <dbReference type="NCBI Taxonomy" id="408172"/>
    <lineage>
        <taxon>unclassified sequences</taxon>
        <taxon>metagenomes</taxon>
        <taxon>ecological metagenomes</taxon>
    </lineage>
</organism>
<sequence length="74" mass="7848">MPDLSHIAAAAGMPCWHGSGNDLGIIDTSYIHAAALAPNCTMASDFVGSWTREDDLILEPIEFADGYTATPQKP</sequence>
<accession>A0A383DPA7</accession>
<dbReference type="InterPro" id="IPR036849">
    <property type="entry name" value="Enolase-like_C_sf"/>
</dbReference>
<proteinExistence type="predicted"/>
<feature type="non-terminal residue" evidence="2">
    <location>
        <position position="74"/>
    </location>
</feature>
<name>A0A383DPA7_9ZZZZ</name>
<evidence type="ECO:0000313" key="2">
    <source>
        <dbReference type="EMBL" id="SVE46090.1"/>
    </source>
</evidence>
<gene>
    <name evidence="2" type="ORF">METZ01_LOCUS498944</name>
</gene>
<evidence type="ECO:0000259" key="1">
    <source>
        <dbReference type="Pfam" id="PF13378"/>
    </source>
</evidence>
<dbReference type="EMBL" id="UINC01218876">
    <property type="protein sequence ID" value="SVE46090.1"/>
    <property type="molecule type" value="Genomic_DNA"/>
</dbReference>
<feature type="domain" description="Enolase C-terminal" evidence="1">
    <location>
        <begin position="5"/>
        <end position="74"/>
    </location>
</feature>
<dbReference type="Gene3D" id="3.20.20.120">
    <property type="entry name" value="Enolase-like C-terminal domain"/>
    <property type="match status" value="1"/>
</dbReference>
<dbReference type="InterPro" id="IPR029065">
    <property type="entry name" value="Enolase_C-like"/>
</dbReference>